<evidence type="ECO:0000313" key="3">
    <source>
        <dbReference type="Proteomes" id="UP000002488"/>
    </source>
</evidence>
<keyword evidence="1" id="KW-0472">Membrane</keyword>
<dbReference type="AlphaFoldDB" id="C6LNN5"/>
<accession>C6LNN5</accession>
<reference evidence="2 3" key="1">
    <citation type="journal article" date="2009" name="PLoS Pathog.">
        <title>Draft genome sequencing of giardia intestinalis assemblage B isolate GS: is human giardiasis caused by two different species?</title>
        <authorList>
            <person name="Franzen O."/>
            <person name="Jerlstrom-Hultqvist J."/>
            <person name="Castro E."/>
            <person name="Sherwood E."/>
            <person name="Ankarklev J."/>
            <person name="Reiner D.S."/>
            <person name="Palm D."/>
            <person name="Andersson J.O."/>
            <person name="Andersson B."/>
            <person name="Svard S.G."/>
        </authorList>
    </citation>
    <scope>NUCLEOTIDE SEQUENCE [LARGE SCALE GENOMIC DNA]</scope>
    <source>
        <strain evidence="3">ATCC 50581 / GS clone H7</strain>
    </source>
</reference>
<protein>
    <submittedName>
        <fullName evidence="2">Uncharacterized protein</fullName>
    </submittedName>
</protein>
<evidence type="ECO:0000256" key="1">
    <source>
        <dbReference type="SAM" id="Phobius"/>
    </source>
</evidence>
<proteinExistence type="predicted"/>
<keyword evidence="1" id="KW-0812">Transmembrane</keyword>
<organism evidence="2 3">
    <name type="scientific">Giardia intestinalis (strain ATCC 50581 / GS clone H7)</name>
    <name type="common">Giardia lamblia</name>
    <dbReference type="NCBI Taxonomy" id="598745"/>
    <lineage>
        <taxon>Eukaryota</taxon>
        <taxon>Metamonada</taxon>
        <taxon>Diplomonadida</taxon>
        <taxon>Hexamitidae</taxon>
        <taxon>Giardiinae</taxon>
        <taxon>Giardia</taxon>
    </lineage>
</organism>
<evidence type="ECO:0000313" key="2">
    <source>
        <dbReference type="EMBL" id="EET02372.1"/>
    </source>
</evidence>
<feature type="transmembrane region" description="Helical" evidence="1">
    <location>
        <begin position="59"/>
        <end position="78"/>
    </location>
</feature>
<dbReference type="VEuPathDB" id="GiardiaDB:GL50581_339"/>
<keyword evidence="1" id="KW-1133">Transmembrane helix</keyword>
<dbReference type="Proteomes" id="UP000002488">
    <property type="component" value="Unassembled WGS sequence"/>
</dbReference>
<gene>
    <name evidence="2" type="ORF">GL50581_339</name>
</gene>
<name>C6LNN5_GIAIB</name>
<sequence>MKAESRLLSVARRAQHRNILIEPNLSRNLPEIVPDTAQPRFMATMIHCVSEMSMPYSCAMTGIATVLVAASMVGSAAVRE</sequence>
<comment type="caution">
    <text evidence="2">The sequence shown here is derived from an EMBL/GenBank/DDBJ whole genome shotgun (WGS) entry which is preliminary data.</text>
</comment>
<dbReference type="EMBL" id="ACGJ01000511">
    <property type="protein sequence ID" value="EET02372.1"/>
    <property type="molecule type" value="Genomic_DNA"/>
</dbReference>